<feature type="compositionally biased region" description="Basic and acidic residues" evidence="6">
    <location>
        <begin position="244"/>
        <end position="255"/>
    </location>
</feature>
<dbReference type="Proteomes" id="UP000603453">
    <property type="component" value="Unassembled WGS sequence"/>
</dbReference>
<feature type="region of interest" description="Disordered" evidence="6">
    <location>
        <begin position="423"/>
        <end position="476"/>
    </location>
</feature>
<evidence type="ECO:0000256" key="1">
    <source>
        <dbReference type="ARBA" id="ARBA00004170"/>
    </source>
</evidence>
<keyword evidence="4" id="KW-0472">Membrane</keyword>
<reference evidence="9" key="1">
    <citation type="submission" date="2020-12" db="EMBL/GenBank/DDBJ databases">
        <title>Metabolic potential, ecology and presence of endohyphal bacteria is reflected in genomic diversity of Mucoromycotina.</title>
        <authorList>
            <person name="Muszewska A."/>
            <person name="Okrasinska A."/>
            <person name="Steczkiewicz K."/>
            <person name="Drgas O."/>
            <person name="Orlowska M."/>
            <person name="Perlinska-Lenart U."/>
            <person name="Aleksandrzak-Piekarczyk T."/>
            <person name="Szatraj K."/>
            <person name="Zielenkiewicz U."/>
            <person name="Pilsyk S."/>
            <person name="Malc E."/>
            <person name="Mieczkowski P."/>
            <person name="Kruszewska J.S."/>
            <person name="Biernat P."/>
            <person name="Pawlowska J."/>
        </authorList>
    </citation>
    <scope>NUCLEOTIDE SEQUENCE</scope>
    <source>
        <strain evidence="9">WA0000017839</strain>
    </source>
</reference>
<protein>
    <recommendedName>
        <fullName evidence="11">BAR-domain-containing protein</fullName>
    </recommendedName>
</protein>
<evidence type="ECO:0000259" key="8">
    <source>
        <dbReference type="PROSITE" id="PS51021"/>
    </source>
</evidence>
<organism evidence="9 10">
    <name type="scientific">Mucor saturninus</name>
    <dbReference type="NCBI Taxonomy" id="64648"/>
    <lineage>
        <taxon>Eukaryota</taxon>
        <taxon>Fungi</taxon>
        <taxon>Fungi incertae sedis</taxon>
        <taxon>Mucoromycota</taxon>
        <taxon>Mucoromycotina</taxon>
        <taxon>Mucoromycetes</taxon>
        <taxon>Mucorales</taxon>
        <taxon>Mucorineae</taxon>
        <taxon>Mucoraceae</taxon>
        <taxon>Mucor</taxon>
    </lineage>
</organism>
<evidence type="ECO:0000256" key="2">
    <source>
        <dbReference type="ARBA" id="ARBA00022443"/>
    </source>
</evidence>
<gene>
    <name evidence="9" type="ORF">INT47_007084</name>
</gene>
<dbReference type="InterPro" id="IPR050384">
    <property type="entry name" value="Endophilin_SH3RF"/>
</dbReference>
<dbReference type="PRINTS" id="PR00452">
    <property type="entry name" value="SH3DOMAIN"/>
</dbReference>
<proteinExistence type="predicted"/>
<comment type="caution">
    <text evidence="9">The sequence shown here is derived from an EMBL/GenBank/DDBJ whole genome shotgun (WGS) entry which is preliminary data.</text>
</comment>
<keyword evidence="2 5" id="KW-0728">SH3 domain</keyword>
<dbReference type="InterPro" id="IPR027267">
    <property type="entry name" value="AH/BAR_dom_sf"/>
</dbReference>
<dbReference type="EMBL" id="JAEPRD010000157">
    <property type="protein sequence ID" value="KAG2195948.1"/>
    <property type="molecule type" value="Genomic_DNA"/>
</dbReference>
<evidence type="ECO:0000256" key="3">
    <source>
        <dbReference type="ARBA" id="ARBA00023054"/>
    </source>
</evidence>
<dbReference type="FunFam" id="2.30.30.40:FF:000072">
    <property type="entry name" value="Unconventional Myosin IB"/>
    <property type="match status" value="1"/>
</dbReference>
<dbReference type="CDD" id="cd00174">
    <property type="entry name" value="SH3"/>
    <property type="match status" value="1"/>
</dbReference>
<dbReference type="Gene3D" id="2.30.30.40">
    <property type="entry name" value="SH3 Domains"/>
    <property type="match status" value="1"/>
</dbReference>
<feature type="compositionally biased region" description="Low complexity" evidence="6">
    <location>
        <begin position="464"/>
        <end position="476"/>
    </location>
</feature>
<sequence>MKWTGEKFGSAKTTLQTEDFQRLEVETERKRIGYEKLHAAAGVMQVQLAKKKISPEDNKSKRLPNDILGVCLSNYGNEFTDDAPLGVALINFGQAQSKLAAHQEDYAETMRLEYMEKLEEGLQQFKEYAVLRKRLESRRLDYDAKIGRLQKSKKEKPDLEQEMQASKLKYEDSEYDVIQKMATLQEFEDEHCEALAQFLNVQYDYFNRSLQVLNEVRSTWGQPLSASARHSNNNRLAALSRTSSHTEEEVHEPPRRAMGSRSASFSDEFAAPPRRVMMPSKSESITEELPMPSRTLTPPVLPRRQSQATPPPPTPAIVQRKAVYEFGGDNADELSFRVGDVITVLEEVDEGWWLGESADGRRGIFPVNYTELIQGAGPPPIIPAGPPMPARPSLLSNSQSFVEEPRAESPFGDAAQKGYSYIRPNQPTRTMSSNTNTTSSPINSPVPRHNTTKRAPPPPPVSRTPPVTSSRSFTTNTVRTAPTTPQIHLPVTNDYFEASSSSSCGECGCDDFTANVFKKGHCNNCFHKH</sequence>
<dbReference type="SMART" id="SM00721">
    <property type="entry name" value="BAR"/>
    <property type="match status" value="1"/>
</dbReference>
<evidence type="ECO:0000313" key="10">
    <source>
        <dbReference type="Proteomes" id="UP000603453"/>
    </source>
</evidence>
<dbReference type="InterPro" id="IPR036028">
    <property type="entry name" value="SH3-like_dom_sf"/>
</dbReference>
<dbReference type="OrthoDB" id="14167at2759"/>
<feature type="domain" description="SH3" evidence="7">
    <location>
        <begin position="315"/>
        <end position="375"/>
    </location>
</feature>
<dbReference type="Pfam" id="PF14604">
    <property type="entry name" value="SH3_9"/>
    <property type="match status" value="1"/>
</dbReference>
<dbReference type="InterPro" id="IPR004148">
    <property type="entry name" value="BAR_dom"/>
</dbReference>
<dbReference type="PROSITE" id="PS51021">
    <property type="entry name" value="BAR"/>
    <property type="match status" value="1"/>
</dbReference>
<name>A0A8H7QNM9_9FUNG</name>
<evidence type="ECO:0000259" key="7">
    <source>
        <dbReference type="PROSITE" id="PS50002"/>
    </source>
</evidence>
<dbReference type="SMART" id="SM00326">
    <property type="entry name" value="SH3"/>
    <property type="match status" value="1"/>
</dbReference>
<evidence type="ECO:0000256" key="5">
    <source>
        <dbReference type="PROSITE-ProRule" id="PRU00192"/>
    </source>
</evidence>
<evidence type="ECO:0008006" key="11">
    <source>
        <dbReference type="Google" id="ProtNLM"/>
    </source>
</evidence>
<dbReference type="Gene3D" id="1.20.1270.60">
    <property type="entry name" value="Arfaptin homology (AH) domain/BAR domain"/>
    <property type="match status" value="1"/>
</dbReference>
<dbReference type="Pfam" id="PF03114">
    <property type="entry name" value="BAR"/>
    <property type="match status" value="1"/>
</dbReference>
<evidence type="ECO:0000256" key="6">
    <source>
        <dbReference type="SAM" id="MobiDB-lite"/>
    </source>
</evidence>
<keyword evidence="10" id="KW-1185">Reference proteome</keyword>
<feature type="domain" description="BAR" evidence="8">
    <location>
        <begin position="5"/>
        <end position="229"/>
    </location>
</feature>
<evidence type="ECO:0000256" key="4">
    <source>
        <dbReference type="ARBA" id="ARBA00023136"/>
    </source>
</evidence>
<dbReference type="AlphaFoldDB" id="A0A8H7QNM9"/>
<dbReference type="SUPFAM" id="SSF103657">
    <property type="entry name" value="BAR/IMD domain-like"/>
    <property type="match status" value="1"/>
</dbReference>
<dbReference type="PROSITE" id="PS50002">
    <property type="entry name" value="SH3"/>
    <property type="match status" value="1"/>
</dbReference>
<dbReference type="GO" id="GO:0005737">
    <property type="term" value="C:cytoplasm"/>
    <property type="evidence" value="ECO:0007669"/>
    <property type="project" value="InterPro"/>
</dbReference>
<feature type="region of interest" description="Disordered" evidence="6">
    <location>
        <begin position="239"/>
        <end position="315"/>
    </location>
</feature>
<comment type="subcellular location">
    <subcellularLocation>
        <location evidence="1">Membrane</location>
        <topology evidence="1">Peripheral membrane protein</topology>
    </subcellularLocation>
</comment>
<keyword evidence="3" id="KW-0175">Coiled coil</keyword>
<evidence type="ECO:0000313" key="9">
    <source>
        <dbReference type="EMBL" id="KAG2195948.1"/>
    </source>
</evidence>
<dbReference type="InterPro" id="IPR001452">
    <property type="entry name" value="SH3_domain"/>
</dbReference>
<dbReference type="PANTHER" id="PTHR14167">
    <property type="entry name" value="SH3 DOMAIN-CONTAINING"/>
    <property type="match status" value="1"/>
</dbReference>
<dbReference type="SUPFAM" id="SSF50044">
    <property type="entry name" value="SH3-domain"/>
    <property type="match status" value="1"/>
</dbReference>
<accession>A0A8H7QNM9</accession>
<feature type="compositionally biased region" description="Low complexity" evidence="6">
    <location>
        <begin position="427"/>
        <end position="445"/>
    </location>
</feature>
<dbReference type="PANTHER" id="PTHR14167:SF81">
    <property type="entry name" value="ENDOPHILIN-A"/>
    <property type="match status" value="1"/>
</dbReference>